<dbReference type="RefSeq" id="WP_344451924.1">
    <property type="nucleotide sequence ID" value="NZ_BAAATZ010000015.1"/>
</dbReference>
<proteinExistence type="predicted"/>
<accession>A0ABN3UB19</accession>
<dbReference type="PANTHER" id="PTHR36439:SF1">
    <property type="entry name" value="DUF1697 DOMAIN-CONTAINING PROTEIN"/>
    <property type="match status" value="1"/>
</dbReference>
<dbReference type="Pfam" id="PF08002">
    <property type="entry name" value="DUF1697"/>
    <property type="match status" value="1"/>
</dbReference>
<reference evidence="1 2" key="1">
    <citation type="journal article" date="2019" name="Int. J. Syst. Evol. Microbiol.">
        <title>The Global Catalogue of Microorganisms (GCM) 10K type strain sequencing project: providing services to taxonomists for standard genome sequencing and annotation.</title>
        <authorList>
            <consortium name="The Broad Institute Genomics Platform"/>
            <consortium name="The Broad Institute Genome Sequencing Center for Infectious Disease"/>
            <person name="Wu L."/>
            <person name="Ma J."/>
        </authorList>
    </citation>
    <scope>NUCLEOTIDE SEQUENCE [LARGE SCALE GENOMIC DNA]</scope>
    <source>
        <strain evidence="1 2">JCM 8201</strain>
    </source>
</reference>
<evidence type="ECO:0000313" key="2">
    <source>
        <dbReference type="Proteomes" id="UP001501842"/>
    </source>
</evidence>
<dbReference type="EMBL" id="BAAATZ010000015">
    <property type="protein sequence ID" value="GAA2729106.1"/>
    <property type="molecule type" value="Genomic_DNA"/>
</dbReference>
<dbReference type="SUPFAM" id="SSF160379">
    <property type="entry name" value="SP0830-like"/>
    <property type="match status" value="1"/>
</dbReference>
<comment type="caution">
    <text evidence="1">The sequence shown here is derived from an EMBL/GenBank/DDBJ whole genome shotgun (WGS) entry which is preliminary data.</text>
</comment>
<keyword evidence="2" id="KW-1185">Reference proteome</keyword>
<dbReference type="PIRSF" id="PIRSF008502">
    <property type="entry name" value="UCP008502"/>
    <property type="match status" value="1"/>
</dbReference>
<gene>
    <name evidence="1" type="ORF">GCM10010439_38790</name>
</gene>
<dbReference type="Gene3D" id="3.30.70.1280">
    <property type="entry name" value="SP0830-like domains"/>
    <property type="match status" value="1"/>
</dbReference>
<dbReference type="Proteomes" id="UP001501842">
    <property type="component" value="Unassembled WGS sequence"/>
</dbReference>
<dbReference type="PANTHER" id="PTHR36439">
    <property type="entry name" value="BLL4334 PROTEIN"/>
    <property type="match status" value="1"/>
</dbReference>
<evidence type="ECO:0000313" key="1">
    <source>
        <dbReference type="EMBL" id="GAA2729106.1"/>
    </source>
</evidence>
<sequence length="178" mass="19686">MSRYIALLRGINVGRSARIGMAALRESFADLGHTEVKTYLQSGNVLFDSSRPPEGLAEELETRVAADFGVPARILLRTGNDLERVFTANPFLDRESDPAKLHVTFLRDVPAPERVDGLVKPPGETAEFSLEGRELHLHYPDGYGRTKLDNAFIERRLGVVATTRNWRTVTALRGLASG</sequence>
<organism evidence="1 2">
    <name type="scientific">Actinocorallia aurantiaca</name>
    <dbReference type="NCBI Taxonomy" id="46204"/>
    <lineage>
        <taxon>Bacteria</taxon>
        <taxon>Bacillati</taxon>
        <taxon>Actinomycetota</taxon>
        <taxon>Actinomycetes</taxon>
        <taxon>Streptosporangiales</taxon>
        <taxon>Thermomonosporaceae</taxon>
        <taxon>Actinocorallia</taxon>
    </lineage>
</organism>
<dbReference type="InterPro" id="IPR012545">
    <property type="entry name" value="DUF1697"/>
</dbReference>
<name>A0ABN3UB19_9ACTN</name>
<protein>
    <submittedName>
        <fullName evidence="1">DUF1697 domain-containing protein</fullName>
    </submittedName>
</protein>